<dbReference type="AlphaFoldDB" id="A0A2M9Z6W8"/>
<evidence type="ECO:0000313" key="3">
    <source>
        <dbReference type="Proteomes" id="UP000231912"/>
    </source>
</evidence>
<reference evidence="2 3" key="1">
    <citation type="submission" date="2017-07" db="EMBL/GenBank/DDBJ databases">
        <title>Leptospira spp. isolated from tropical soils.</title>
        <authorList>
            <person name="Thibeaux R."/>
            <person name="Iraola G."/>
            <person name="Ferres I."/>
            <person name="Bierque E."/>
            <person name="Girault D."/>
            <person name="Soupe-Gilbert M.-E."/>
            <person name="Picardeau M."/>
            <person name="Goarant C."/>
        </authorList>
    </citation>
    <scope>NUCLEOTIDE SEQUENCE [LARGE SCALE GENOMIC DNA]</scope>
    <source>
        <strain evidence="2 3">FH2-C-A2</strain>
    </source>
</reference>
<dbReference type="InterPro" id="IPR046917">
    <property type="entry name" value="ABC-3C_CTD12"/>
</dbReference>
<feature type="domain" description="ABC-three component systems C-terminal" evidence="1">
    <location>
        <begin position="39"/>
        <end position="173"/>
    </location>
</feature>
<accession>A0A2M9Z6W8</accession>
<dbReference type="Pfam" id="PF20279">
    <property type="entry name" value="CTD12"/>
    <property type="match status" value="1"/>
</dbReference>
<evidence type="ECO:0000259" key="1">
    <source>
        <dbReference type="Pfam" id="PF20279"/>
    </source>
</evidence>
<dbReference type="Proteomes" id="UP000231912">
    <property type="component" value="Unassembled WGS sequence"/>
</dbReference>
<comment type="caution">
    <text evidence="2">The sequence shown here is derived from an EMBL/GenBank/DDBJ whole genome shotgun (WGS) entry which is preliminary data.</text>
</comment>
<dbReference type="EMBL" id="NPDT01000013">
    <property type="protein sequence ID" value="PJZ64117.1"/>
    <property type="molecule type" value="Genomic_DNA"/>
</dbReference>
<gene>
    <name evidence="2" type="ORF">CH371_19835</name>
</gene>
<proteinExistence type="predicted"/>
<name>A0A2M9Z6W8_9LEPT</name>
<dbReference type="RefSeq" id="WP_100760408.1">
    <property type="nucleotide sequence ID" value="NZ_NPDT01000013.1"/>
</dbReference>
<evidence type="ECO:0000313" key="2">
    <source>
        <dbReference type="EMBL" id="PJZ64117.1"/>
    </source>
</evidence>
<protein>
    <recommendedName>
        <fullName evidence="1">ABC-three component systems C-terminal domain-containing protein</fullName>
    </recommendedName>
</protein>
<sequence length="175" mass="20275">MGNNPKQSIEGDGNQQAGRDIFNVNISTAEEIKFIFYEKDIAEVIVHFDAQKTKVFNGVDNLERIDIEEKNQKNNLSPTYFEFIEENSLSSFKRMDAFLRSPGNQEFLEMYRNTTTEIQHKILSSGSFTAQPFEKVLAAIYEGVMKNAPENIKKQRTLVLKFIHYMYWNCDIGLK</sequence>
<organism evidence="2 3">
    <name type="scientific">Leptospira wolffii</name>
    <dbReference type="NCBI Taxonomy" id="409998"/>
    <lineage>
        <taxon>Bacteria</taxon>
        <taxon>Pseudomonadati</taxon>
        <taxon>Spirochaetota</taxon>
        <taxon>Spirochaetia</taxon>
        <taxon>Leptospirales</taxon>
        <taxon>Leptospiraceae</taxon>
        <taxon>Leptospira</taxon>
    </lineage>
</organism>